<dbReference type="AlphaFoldDB" id="A0A2A5QZD8"/>
<gene>
    <name evidence="2" type="ORF">CP557_17645</name>
</gene>
<dbReference type="Pfam" id="PF09997">
    <property type="entry name" value="DUF2238"/>
    <property type="match status" value="1"/>
</dbReference>
<dbReference type="Proteomes" id="UP000219689">
    <property type="component" value="Unassembled WGS sequence"/>
</dbReference>
<keyword evidence="3" id="KW-1185">Reference proteome</keyword>
<keyword evidence="1" id="KW-0812">Transmembrane</keyword>
<keyword evidence="1" id="KW-1133">Transmembrane helix</keyword>
<accession>A0A2A5QZD8</accession>
<evidence type="ECO:0008006" key="4">
    <source>
        <dbReference type="Google" id="ProtNLM"/>
    </source>
</evidence>
<evidence type="ECO:0000256" key="1">
    <source>
        <dbReference type="SAM" id="Phobius"/>
    </source>
</evidence>
<evidence type="ECO:0000313" key="3">
    <source>
        <dbReference type="Proteomes" id="UP000219689"/>
    </source>
</evidence>
<dbReference type="RefSeq" id="WP_097381117.1">
    <property type="nucleotide sequence ID" value="NZ_NXNI01000001.1"/>
</dbReference>
<keyword evidence="1" id="KW-0472">Membrane</keyword>
<organism evidence="2 3">
    <name type="scientific">Natrinema ejinorense</name>
    <dbReference type="NCBI Taxonomy" id="373386"/>
    <lineage>
        <taxon>Archaea</taxon>
        <taxon>Methanobacteriati</taxon>
        <taxon>Methanobacteriota</taxon>
        <taxon>Stenosarchaea group</taxon>
        <taxon>Halobacteria</taxon>
        <taxon>Halobacteriales</taxon>
        <taxon>Natrialbaceae</taxon>
        <taxon>Natrinema</taxon>
    </lineage>
</organism>
<proteinExistence type="predicted"/>
<evidence type="ECO:0000313" key="2">
    <source>
        <dbReference type="EMBL" id="PCR92191.1"/>
    </source>
</evidence>
<dbReference type="EMBL" id="NXNI01000001">
    <property type="protein sequence ID" value="PCR92191.1"/>
    <property type="molecule type" value="Genomic_DNA"/>
</dbReference>
<feature type="transmembrane region" description="Helical" evidence="1">
    <location>
        <begin position="61"/>
        <end position="78"/>
    </location>
</feature>
<dbReference type="InterPro" id="IPR014509">
    <property type="entry name" value="YjdF-like"/>
</dbReference>
<sequence>MTREQTAERGVRWALVAVFVAGVRRRDPGAIVNTVVAFAATYVPRIVERVYGLEFRPWQRAYVAVAMLTHAIGMLGPYDDVWWWDHLTHAHSATLVGSAAFVAARRRGDDPRPRVVAVVAVAGLCWELLEYTIHAIANRLGLEPVLVTYGKTDTALDLLFNLIGAVLVLLLGDYALENVVRPPRTDR</sequence>
<dbReference type="OrthoDB" id="313603at2157"/>
<feature type="transmembrane region" description="Helical" evidence="1">
    <location>
        <begin position="115"/>
        <end position="138"/>
    </location>
</feature>
<protein>
    <recommendedName>
        <fullName evidence="4">DUF2238 domain-containing protein</fullName>
    </recommendedName>
</protein>
<reference evidence="2 3" key="1">
    <citation type="submission" date="2017-09" db="EMBL/GenBank/DDBJ databases">
        <title>Genome sequences of Natrinema ejinorence JCM 13890T.</title>
        <authorList>
            <person name="Roh S.W."/>
            <person name="Kim Y.B."/>
            <person name="Kim J.Y."/>
        </authorList>
    </citation>
    <scope>NUCLEOTIDE SEQUENCE [LARGE SCALE GENOMIC DNA]</scope>
    <source>
        <strain evidence="2 3">JCM 13890</strain>
    </source>
</reference>
<feature type="transmembrane region" description="Helical" evidence="1">
    <location>
        <begin position="84"/>
        <end position="103"/>
    </location>
</feature>
<comment type="caution">
    <text evidence="2">The sequence shown here is derived from an EMBL/GenBank/DDBJ whole genome shotgun (WGS) entry which is preliminary data.</text>
</comment>
<name>A0A2A5QZD8_9EURY</name>
<feature type="transmembrane region" description="Helical" evidence="1">
    <location>
        <begin position="158"/>
        <end position="176"/>
    </location>
</feature>